<evidence type="ECO:0000313" key="6">
    <source>
        <dbReference type="EMBL" id="SNU87516.1"/>
    </source>
</evidence>
<dbReference type="SMART" id="SM00382">
    <property type="entry name" value="AAA"/>
    <property type="match status" value="1"/>
</dbReference>
<dbReference type="OrthoDB" id="9804819at2"/>
<keyword evidence="4" id="KW-0067">ATP-binding</keyword>
<evidence type="ECO:0000259" key="5">
    <source>
        <dbReference type="PROSITE" id="PS50893"/>
    </source>
</evidence>
<organism evidence="6 7">
    <name type="scientific">Streptococcus merionis</name>
    <dbReference type="NCBI Taxonomy" id="400065"/>
    <lineage>
        <taxon>Bacteria</taxon>
        <taxon>Bacillati</taxon>
        <taxon>Bacillota</taxon>
        <taxon>Bacilli</taxon>
        <taxon>Lactobacillales</taxon>
        <taxon>Streptococcaceae</taxon>
        <taxon>Streptococcus</taxon>
    </lineage>
</organism>
<evidence type="ECO:0000256" key="4">
    <source>
        <dbReference type="ARBA" id="ARBA00022840"/>
    </source>
</evidence>
<dbReference type="PROSITE" id="PS50893">
    <property type="entry name" value="ABC_TRANSPORTER_2"/>
    <property type="match status" value="1"/>
</dbReference>
<sequence>MSEVEVEVYGVKKYFRNQLILEIPSFEAKKGEIVSIIGTNGAGKSTLIKIISGLMIQDKGNVLIYGHKNTSSIVHNAVKLVLESGRGYYEYLTANQNIDYFLHLNKISRSDVKHELEDLFHKLDFGSYADKLVSELSQGTRQKLSLIIALVCQPKVLCLDEPTNGLDVVAKKQFAKLLIELSQKKGTIILLTTHDIFFVKEVSTRICVMSKGKIKKQGSFLDIFGKNNKWVKYKIGISQSEKIRFDKIFSGIHYQLEDEKLIVEVTSNELKNSIFQQFDIVFFDEVRKSIEEILYEVITDD</sequence>
<evidence type="ECO:0000256" key="2">
    <source>
        <dbReference type="ARBA" id="ARBA00022448"/>
    </source>
</evidence>
<dbReference type="KEGG" id="smen:SAMEA4412692_0680"/>
<keyword evidence="3" id="KW-0547">Nucleotide-binding</keyword>
<dbReference type="SUPFAM" id="SSF52540">
    <property type="entry name" value="P-loop containing nucleoside triphosphate hydrolases"/>
    <property type="match status" value="1"/>
</dbReference>
<dbReference type="EC" id="3.6.3.25" evidence="6"/>
<gene>
    <name evidence="6" type="primary">cysA</name>
    <name evidence="6" type="ORF">SAMEA4412692_00680</name>
</gene>
<protein>
    <submittedName>
        <fullName evidence="6">ABC transporter protein</fullName>
        <ecNumber evidence="6">3.6.3.25</ecNumber>
    </submittedName>
</protein>
<accession>A0A239SQ72</accession>
<dbReference type="eggNOG" id="COG1131">
    <property type="taxonomic scope" value="Bacteria"/>
</dbReference>
<feature type="domain" description="ABC transporter" evidence="5">
    <location>
        <begin position="6"/>
        <end position="236"/>
    </location>
</feature>
<dbReference type="GO" id="GO:0005524">
    <property type="term" value="F:ATP binding"/>
    <property type="evidence" value="ECO:0007669"/>
    <property type="project" value="UniProtKB-KW"/>
</dbReference>
<dbReference type="Proteomes" id="UP000215185">
    <property type="component" value="Chromosome 1"/>
</dbReference>
<dbReference type="RefSeq" id="WP_018372577.1">
    <property type="nucleotide sequence ID" value="NZ_LT906439.1"/>
</dbReference>
<keyword evidence="6" id="KW-0378">Hydrolase</keyword>
<dbReference type="GO" id="GO:0016887">
    <property type="term" value="F:ATP hydrolysis activity"/>
    <property type="evidence" value="ECO:0007669"/>
    <property type="project" value="InterPro"/>
</dbReference>
<evidence type="ECO:0000256" key="1">
    <source>
        <dbReference type="ARBA" id="ARBA00005417"/>
    </source>
</evidence>
<dbReference type="Gene3D" id="3.40.50.300">
    <property type="entry name" value="P-loop containing nucleotide triphosphate hydrolases"/>
    <property type="match status" value="1"/>
</dbReference>
<proteinExistence type="inferred from homology"/>
<dbReference type="PANTHER" id="PTHR42711:SF5">
    <property type="entry name" value="ABC TRANSPORTER ATP-BINDING PROTEIN NATA"/>
    <property type="match status" value="1"/>
</dbReference>
<evidence type="ECO:0000313" key="7">
    <source>
        <dbReference type="Proteomes" id="UP000215185"/>
    </source>
</evidence>
<name>A0A239SQ72_9STRE</name>
<keyword evidence="7" id="KW-1185">Reference proteome</keyword>
<dbReference type="InterPro" id="IPR003439">
    <property type="entry name" value="ABC_transporter-like_ATP-bd"/>
</dbReference>
<dbReference type="InterPro" id="IPR027417">
    <property type="entry name" value="P-loop_NTPase"/>
</dbReference>
<reference evidence="6 7" key="1">
    <citation type="submission" date="2017-06" db="EMBL/GenBank/DDBJ databases">
        <authorList>
            <consortium name="Pathogen Informatics"/>
        </authorList>
    </citation>
    <scope>NUCLEOTIDE SEQUENCE [LARGE SCALE GENOMIC DNA]</scope>
    <source>
        <strain evidence="6 7">NCTC13788</strain>
    </source>
</reference>
<dbReference type="PANTHER" id="PTHR42711">
    <property type="entry name" value="ABC TRANSPORTER ATP-BINDING PROTEIN"/>
    <property type="match status" value="1"/>
</dbReference>
<dbReference type="InterPro" id="IPR003593">
    <property type="entry name" value="AAA+_ATPase"/>
</dbReference>
<dbReference type="STRING" id="1123308.GCA_000380085_00024"/>
<dbReference type="InterPro" id="IPR050763">
    <property type="entry name" value="ABC_transporter_ATP-binding"/>
</dbReference>
<dbReference type="Pfam" id="PF00005">
    <property type="entry name" value="ABC_tran"/>
    <property type="match status" value="1"/>
</dbReference>
<comment type="similarity">
    <text evidence="1">Belongs to the ABC transporter superfamily.</text>
</comment>
<keyword evidence="2" id="KW-0813">Transport</keyword>
<dbReference type="EMBL" id="LT906439">
    <property type="protein sequence ID" value="SNU87516.1"/>
    <property type="molecule type" value="Genomic_DNA"/>
</dbReference>
<evidence type="ECO:0000256" key="3">
    <source>
        <dbReference type="ARBA" id="ARBA00022741"/>
    </source>
</evidence>
<dbReference type="AlphaFoldDB" id="A0A239SQ72"/>